<keyword evidence="6" id="KW-1185">Reference proteome</keyword>
<reference evidence="5 6" key="1">
    <citation type="submission" date="2024-08" db="EMBL/GenBank/DDBJ databases">
        <authorList>
            <person name="Cucini C."/>
            <person name="Frati F."/>
        </authorList>
    </citation>
    <scope>NUCLEOTIDE SEQUENCE [LARGE SCALE GENOMIC DNA]</scope>
</reference>
<dbReference type="PANTHER" id="PTHR24071:SF0">
    <property type="entry name" value="GTP-BINDING NUCLEAR PROTEIN RAN"/>
    <property type="match status" value="1"/>
</dbReference>
<evidence type="ECO:0008006" key="7">
    <source>
        <dbReference type="Google" id="ProtNLM"/>
    </source>
</evidence>
<dbReference type="EMBL" id="CAXLJM020000030">
    <property type="protein sequence ID" value="CAL8098448.1"/>
    <property type="molecule type" value="Genomic_DNA"/>
</dbReference>
<evidence type="ECO:0000313" key="6">
    <source>
        <dbReference type="Proteomes" id="UP001642540"/>
    </source>
</evidence>
<dbReference type="InterPro" id="IPR027417">
    <property type="entry name" value="P-loop_NTPase"/>
</dbReference>
<evidence type="ECO:0000313" key="5">
    <source>
        <dbReference type="EMBL" id="CAL8098448.1"/>
    </source>
</evidence>
<dbReference type="Gene3D" id="3.40.50.300">
    <property type="entry name" value="P-loop containing nucleotide triphosphate hydrolases"/>
    <property type="match status" value="1"/>
</dbReference>
<evidence type="ECO:0000256" key="1">
    <source>
        <dbReference type="ARBA" id="ARBA00022448"/>
    </source>
</evidence>
<proteinExistence type="predicted"/>
<keyword evidence="4" id="KW-0342">GTP-binding</keyword>
<organism evidence="5 6">
    <name type="scientific">Orchesella dallaii</name>
    <dbReference type="NCBI Taxonomy" id="48710"/>
    <lineage>
        <taxon>Eukaryota</taxon>
        <taxon>Metazoa</taxon>
        <taxon>Ecdysozoa</taxon>
        <taxon>Arthropoda</taxon>
        <taxon>Hexapoda</taxon>
        <taxon>Collembola</taxon>
        <taxon>Entomobryomorpha</taxon>
        <taxon>Entomobryoidea</taxon>
        <taxon>Orchesellidae</taxon>
        <taxon>Orchesellinae</taxon>
        <taxon>Orchesella</taxon>
    </lineage>
</organism>
<dbReference type="SUPFAM" id="SSF52540">
    <property type="entry name" value="P-loop containing nucleoside triphosphate hydrolases"/>
    <property type="match status" value="1"/>
</dbReference>
<dbReference type="PRINTS" id="PR00449">
    <property type="entry name" value="RASTRNSFRMNG"/>
</dbReference>
<accession>A0ABP1QCP1</accession>
<dbReference type="InterPro" id="IPR001806">
    <property type="entry name" value="Small_GTPase"/>
</dbReference>
<sequence length="230" mass="26114">MQSTQSAEKADIIKTFPLLKRISQPNPILARYRPKKDVQYLDEYTFNCVILGSTNVGKSTYCRRLTAGTFAGEYQHTQAGTTFLLHFQTSAGLIHYYIRDTSGAETEKAKEYREARSRQRDCAILMLDMSGKSELYGNELDEIHRNMLAAAPDKVDAPTVVVGAKYDLYPYLSPCKIPILYRLGLAFFVVSSNSGSEYDTFLRVPFLEMTRQLLRDPNVHFMNFMAPPPI</sequence>
<dbReference type="PANTHER" id="PTHR24071">
    <property type="entry name" value="RAN GTPASE"/>
    <property type="match status" value="1"/>
</dbReference>
<gene>
    <name evidence="5" type="ORF">ODALV1_LOCUS9940</name>
</gene>
<dbReference type="Proteomes" id="UP001642540">
    <property type="component" value="Unassembled WGS sequence"/>
</dbReference>
<keyword evidence="2" id="KW-0547">Nucleotide-binding</keyword>
<protein>
    <recommendedName>
        <fullName evidence="7">G domain-containing protein</fullName>
    </recommendedName>
</protein>
<comment type="caution">
    <text evidence="5">The sequence shown here is derived from an EMBL/GenBank/DDBJ whole genome shotgun (WGS) entry which is preliminary data.</text>
</comment>
<evidence type="ECO:0000256" key="3">
    <source>
        <dbReference type="ARBA" id="ARBA00022927"/>
    </source>
</evidence>
<evidence type="ECO:0000256" key="4">
    <source>
        <dbReference type="ARBA" id="ARBA00023134"/>
    </source>
</evidence>
<name>A0ABP1QCP1_9HEXA</name>
<keyword evidence="1" id="KW-0813">Transport</keyword>
<dbReference type="Pfam" id="PF00071">
    <property type="entry name" value="Ras"/>
    <property type="match status" value="1"/>
</dbReference>
<evidence type="ECO:0000256" key="2">
    <source>
        <dbReference type="ARBA" id="ARBA00022741"/>
    </source>
</evidence>
<keyword evidence="3" id="KW-0653">Protein transport</keyword>
<dbReference type="InterPro" id="IPR002041">
    <property type="entry name" value="Ran_GTPase"/>
</dbReference>